<dbReference type="Proteomes" id="UP000295443">
    <property type="component" value="Unassembled WGS sequence"/>
</dbReference>
<evidence type="ECO:0000313" key="2">
    <source>
        <dbReference type="Proteomes" id="UP000295443"/>
    </source>
</evidence>
<dbReference type="Gene3D" id="1.10.238.160">
    <property type="match status" value="1"/>
</dbReference>
<keyword evidence="2" id="KW-1185">Reference proteome</keyword>
<name>A0A4R1BG34_9PROT</name>
<sequence>MPAALQAFPSLPDDALVGIRVVGGLIDKGPTSVWRDVKNGRLPAPVKMGGATRWRVGDLRQVLAAAK</sequence>
<proteinExistence type="predicted"/>
<dbReference type="EMBL" id="SJZB01000020">
    <property type="protein sequence ID" value="TCJ16097.1"/>
    <property type="molecule type" value="Genomic_DNA"/>
</dbReference>
<protein>
    <submittedName>
        <fullName evidence="1">Transcriptional regulator</fullName>
    </submittedName>
</protein>
<dbReference type="AlphaFoldDB" id="A0A4R1BG34"/>
<gene>
    <name evidence="1" type="ORF">EZJ19_05725</name>
</gene>
<reference evidence="1 2" key="1">
    <citation type="submission" date="2019-03" db="EMBL/GenBank/DDBJ databases">
        <title>Genome sequence of Thiobacillaceae bacterium LSR1, a sulfur-oxidizing bacterium isolated from freshwater sediment.</title>
        <authorList>
            <person name="Li S."/>
        </authorList>
    </citation>
    <scope>NUCLEOTIDE SEQUENCE [LARGE SCALE GENOMIC DNA]</scope>
    <source>
        <strain evidence="1 2">LSR1</strain>
    </source>
</reference>
<dbReference type="OrthoDB" id="5298532at2"/>
<accession>A0A4R1BG34</accession>
<organism evidence="1 2">
    <name type="scientific">Parasulfuritortus cantonensis</name>
    <dbReference type="NCBI Taxonomy" id="2528202"/>
    <lineage>
        <taxon>Bacteria</taxon>
        <taxon>Pseudomonadati</taxon>
        <taxon>Pseudomonadota</taxon>
        <taxon>Betaproteobacteria</taxon>
        <taxon>Nitrosomonadales</taxon>
        <taxon>Thiobacillaceae</taxon>
        <taxon>Parasulfuritortus</taxon>
    </lineage>
</organism>
<comment type="caution">
    <text evidence="1">The sequence shown here is derived from an EMBL/GenBank/DDBJ whole genome shotgun (WGS) entry which is preliminary data.</text>
</comment>
<evidence type="ECO:0000313" key="1">
    <source>
        <dbReference type="EMBL" id="TCJ16097.1"/>
    </source>
</evidence>